<evidence type="ECO:0000256" key="6">
    <source>
        <dbReference type="ARBA" id="ARBA00022801"/>
    </source>
</evidence>
<keyword evidence="14" id="KW-1185">Reference proteome</keyword>
<keyword evidence="8" id="KW-0464">Manganese</keyword>
<gene>
    <name evidence="13" type="ORF">BCV69DRAFT_279193</name>
</gene>
<comment type="cofactor">
    <cofactor evidence="2">
        <name>Mg(2+)</name>
        <dbReference type="ChEBI" id="CHEBI:18420"/>
    </cofactor>
</comment>
<dbReference type="SUPFAM" id="SSF81606">
    <property type="entry name" value="PP2C-like"/>
    <property type="match status" value="1"/>
</dbReference>
<dbReference type="PANTHER" id="PTHR13832:SF565">
    <property type="entry name" value="AT28366P-RELATED"/>
    <property type="match status" value="1"/>
</dbReference>
<proteinExistence type="inferred from homology"/>
<feature type="compositionally biased region" description="Polar residues" evidence="11">
    <location>
        <begin position="523"/>
        <end position="532"/>
    </location>
</feature>
<evidence type="ECO:0000256" key="7">
    <source>
        <dbReference type="ARBA" id="ARBA00022912"/>
    </source>
</evidence>
<reference evidence="13 14" key="1">
    <citation type="journal article" date="2018" name="Mol. Biol. Evol.">
        <title>Broad Genomic Sampling Reveals a Smut Pathogenic Ancestry of the Fungal Clade Ustilaginomycotina.</title>
        <authorList>
            <person name="Kijpornyongpan T."/>
            <person name="Mondo S.J."/>
            <person name="Barry K."/>
            <person name="Sandor L."/>
            <person name="Lee J."/>
            <person name="Lipzen A."/>
            <person name="Pangilinan J."/>
            <person name="LaButti K."/>
            <person name="Hainaut M."/>
            <person name="Henrissat B."/>
            <person name="Grigoriev I.V."/>
            <person name="Spatafora J.W."/>
            <person name="Aime M.C."/>
        </authorList>
    </citation>
    <scope>NUCLEOTIDE SEQUENCE [LARGE SCALE GENOMIC DNA]</scope>
    <source>
        <strain evidence="13 14">MCA 4718</strain>
    </source>
</reference>
<organism evidence="13 14">
    <name type="scientific">Pseudomicrostroma glucosiphilum</name>
    <dbReference type="NCBI Taxonomy" id="1684307"/>
    <lineage>
        <taxon>Eukaryota</taxon>
        <taxon>Fungi</taxon>
        <taxon>Dikarya</taxon>
        <taxon>Basidiomycota</taxon>
        <taxon>Ustilaginomycotina</taxon>
        <taxon>Exobasidiomycetes</taxon>
        <taxon>Microstromatales</taxon>
        <taxon>Microstromatales incertae sedis</taxon>
        <taxon>Pseudomicrostroma</taxon>
    </lineage>
</organism>
<dbReference type="Pfam" id="PF00481">
    <property type="entry name" value="PP2C"/>
    <property type="match status" value="1"/>
</dbReference>
<feature type="compositionally biased region" description="Low complexity" evidence="11">
    <location>
        <begin position="460"/>
        <end position="472"/>
    </location>
</feature>
<protein>
    <recommendedName>
        <fullName evidence="4">protein-serine/threonine phosphatase</fullName>
        <ecNumber evidence="4">3.1.3.16</ecNumber>
    </recommendedName>
</protein>
<feature type="region of interest" description="Disordered" evidence="11">
    <location>
        <begin position="441"/>
        <end position="561"/>
    </location>
</feature>
<dbReference type="RefSeq" id="XP_025345093.1">
    <property type="nucleotide sequence ID" value="XM_025491230.1"/>
</dbReference>
<evidence type="ECO:0000256" key="3">
    <source>
        <dbReference type="ARBA" id="ARBA00006702"/>
    </source>
</evidence>
<dbReference type="CDD" id="cd00143">
    <property type="entry name" value="PP2Cc"/>
    <property type="match status" value="1"/>
</dbReference>
<dbReference type="SMART" id="SM00332">
    <property type="entry name" value="PP2Cc"/>
    <property type="match status" value="1"/>
</dbReference>
<evidence type="ECO:0000256" key="10">
    <source>
        <dbReference type="RuleBase" id="RU003465"/>
    </source>
</evidence>
<evidence type="ECO:0000313" key="13">
    <source>
        <dbReference type="EMBL" id="PWN17933.1"/>
    </source>
</evidence>
<dbReference type="PROSITE" id="PS01032">
    <property type="entry name" value="PPM_1"/>
    <property type="match status" value="1"/>
</dbReference>
<feature type="compositionally biased region" description="Acidic residues" evidence="11">
    <location>
        <begin position="443"/>
        <end position="459"/>
    </location>
</feature>
<dbReference type="EC" id="3.1.3.16" evidence="4"/>
<comment type="catalytic activity">
    <reaction evidence="9">
        <text>O-phospho-L-threonyl-[protein] + H2O = L-threonyl-[protein] + phosphate</text>
        <dbReference type="Rhea" id="RHEA:47004"/>
        <dbReference type="Rhea" id="RHEA-COMP:11060"/>
        <dbReference type="Rhea" id="RHEA-COMP:11605"/>
        <dbReference type="ChEBI" id="CHEBI:15377"/>
        <dbReference type="ChEBI" id="CHEBI:30013"/>
        <dbReference type="ChEBI" id="CHEBI:43474"/>
        <dbReference type="ChEBI" id="CHEBI:61977"/>
        <dbReference type="EC" id="3.1.3.16"/>
    </reaction>
    <physiologicalReaction direction="left-to-right" evidence="9">
        <dbReference type="Rhea" id="RHEA:47005"/>
    </physiologicalReaction>
</comment>
<dbReference type="GO" id="GO:0004722">
    <property type="term" value="F:protein serine/threonine phosphatase activity"/>
    <property type="evidence" value="ECO:0007669"/>
    <property type="project" value="UniProtKB-EC"/>
</dbReference>
<feature type="compositionally biased region" description="Gly residues" evidence="11">
    <location>
        <begin position="362"/>
        <end position="374"/>
    </location>
</feature>
<evidence type="ECO:0000256" key="5">
    <source>
        <dbReference type="ARBA" id="ARBA00022723"/>
    </source>
</evidence>
<dbReference type="EMBL" id="KZ819339">
    <property type="protein sequence ID" value="PWN17933.1"/>
    <property type="molecule type" value="Genomic_DNA"/>
</dbReference>
<evidence type="ECO:0000313" key="14">
    <source>
        <dbReference type="Proteomes" id="UP000245942"/>
    </source>
</evidence>
<evidence type="ECO:0000256" key="2">
    <source>
        <dbReference type="ARBA" id="ARBA00001946"/>
    </source>
</evidence>
<evidence type="ECO:0000256" key="8">
    <source>
        <dbReference type="ARBA" id="ARBA00023211"/>
    </source>
</evidence>
<evidence type="ECO:0000256" key="4">
    <source>
        <dbReference type="ARBA" id="ARBA00013081"/>
    </source>
</evidence>
<keyword evidence="7 10" id="KW-0904">Protein phosphatase</keyword>
<feature type="compositionally biased region" description="Polar residues" evidence="11">
    <location>
        <begin position="1"/>
        <end position="14"/>
    </location>
</feature>
<feature type="domain" description="PPM-type phosphatase" evidence="12">
    <location>
        <begin position="42"/>
        <end position="319"/>
    </location>
</feature>
<feature type="region of interest" description="Disordered" evidence="11">
    <location>
        <begin position="1"/>
        <end position="37"/>
    </location>
</feature>
<comment type="similarity">
    <text evidence="3 10">Belongs to the PP2C family.</text>
</comment>
<dbReference type="PROSITE" id="PS51746">
    <property type="entry name" value="PPM_2"/>
    <property type="match status" value="1"/>
</dbReference>
<dbReference type="Proteomes" id="UP000245942">
    <property type="component" value="Unassembled WGS sequence"/>
</dbReference>
<dbReference type="GO" id="GO:0046872">
    <property type="term" value="F:metal ion binding"/>
    <property type="evidence" value="ECO:0007669"/>
    <property type="project" value="UniProtKB-KW"/>
</dbReference>
<comment type="cofactor">
    <cofactor evidence="1">
        <name>Mn(2+)</name>
        <dbReference type="ChEBI" id="CHEBI:29035"/>
    </cofactor>
</comment>
<dbReference type="InterPro" id="IPR015655">
    <property type="entry name" value="PP2C"/>
</dbReference>
<feature type="compositionally biased region" description="Low complexity" evidence="11">
    <location>
        <begin position="542"/>
        <end position="554"/>
    </location>
</feature>
<dbReference type="InterPro" id="IPR000222">
    <property type="entry name" value="PP2C_BS"/>
</dbReference>
<dbReference type="PANTHER" id="PTHR13832">
    <property type="entry name" value="PROTEIN PHOSPHATASE 2C"/>
    <property type="match status" value="1"/>
</dbReference>
<dbReference type="InterPro" id="IPR001932">
    <property type="entry name" value="PPM-type_phosphatase-like_dom"/>
</dbReference>
<evidence type="ECO:0000256" key="11">
    <source>
        <dbReference type="SAM" id="MobiDB-lite"/>
    </source>
</evidence>
<feature type="compositionally biased region" description="Low complexity" evidence="11">
    <location>
        <begin position="497"/>
        <end position="520"/>
    </location>
</feature>
<evidence type="ECO:0000256" key="9">
    <source>
        <dbReference type="ARBA" id="ARBA00048832"/>
    </source>
</evidence>
<dbReference type="AlphaFoldDB" id="A0A316U0B2"/>
<dbReference type="OrthoDB" id="10264738at2759"/>
<feature type="region of interest" description="Disordered" evidence="11">
    <location>
        <begin position="343"/>
        <end position="375"/>
    </location>
</feature>
<dbReference type="Gene3D" id="3.60.40.10">
    <property type="entry name" value="PPM-type phosphatase domain"/>
    <property type="match status" value="1"/>
</dbReference>
<keyword evidence="6 10" id="KW-0378">Hydrolase</keyword>
<dbReference type="STRING" id="1684307.A0A316U0B2"/>
<evidence type="ECO:0000259" key="12">
    <source>
        <dbReference type="PROSITE" id="PS51746"/>
    </source>
</evidence>
<keyword evidence="5" id="KW-0479">Metal-binding</keyword>
<dbReference type="InterPro" id="IPR036457">
    <property type="entry name" value="PPM-type-like_dom_sf"/>
</dbReference>
<accession>A0A316U0B2</accession>
<dbReference type="FunFam" id="3.60.40.10:FF:000016">
    <property type="entry name" value="Protein phosphatase 2C"/>
    <property type="match status" value="1"/>
</dbReference>
<sequence>MGQTLSEPVTVKSFQQKRQHKGELWEETEAQHTSVGEDDTMAYAISEMQGWRISMEDAHATVLNLDEKTGDEKASFFAVYDGHGGSEAAKYAATAVHEVLAKNKAYKEGNYAQALKEAFLNADEGFYNDRDGDPSGCTATTTLLVAGPPNKDSKQDKVARQIVCANAGDSRTVLGLRGEAKPLSYDHKPGNKEENARIVAAGGFVEFGRVNGNLALSRALGDFEFKRNDSLSKEAQIVTADPEIIVHDITGEEEFLILACDGIWDCLSNQQVVDFVRREIAKGRELRDICEEAMDRCCAPDSEIGGVGCDNMTICIIALLGGRTKEEWYQWVKERVDNKVGWDTPESIAPVFNSPPRQANNGGSGGAGGPGGINSGNVLQALASGLAGVGGQGGEGQDGSGGNGGLRLAPGGLAAALGGGRFVLRPGEPDEKGEMTYEAHVVDEDDSEDGDEDEDDEEQGSSSSSSKGVAEGSDAERPALTHQPEIVETPGHAAQEGKGNTGTTNFTSGGSNVSSTSSKGDAYSSSPMNPTKPQVEVRPSTEGTGAEKQQQAQEGGDKMEL</sequence>
<evidence type="ECO:0000256" key="1">
    <source>
        <dbReference type="ARBA" id="ARBA00001936"/>
    </source>
</evidence>
<dbReference type="GeneID" id="37012964"/>
<name>A0A316U0B2_9BASI</name>